<dbReference type="InterPro" id="IPR004358">
    <property type="entry name" value="Sig_transdc_His_kin-like_C"/>
</dbReference>
<comment type="subcellular location">
    <subcellularLocation>
        <location evidence="2">Membrane</location>
    </subcellularLocation>
</comment>
<keyword evidence="7" id="KW-0902">Two-component regulatory system</keyword>
<dbReference type="Gene3D" id="6.10.340.10">
    <property type="match status" value="1"/>
</dbReference>
<feature type="transmembrane region" description="Helical" evidence="10">
    <location>
        <begin position="12"/>
        <end position="36"/>
    </location>
</feature>
<gene>
    <name evidence="13" type="ORF">J0M35_00565</name>
</gene>
<evidence type="ECO:0000256" key="5">
    <source>
        <dbReference type="ARBA" id="ARBA00022679"/>
    </source>
</evidence>
<comment type="catalytic activity">
    <reaction evidence="1">
        <text>ATP + protein L-histidine = ADP + protein N-phospho-L-histidine.</text>
        <dbReference type="EC" id="2.7.13.3"/>
    </reaction>
</comment>
<evidence type="ECO:0000256" key="9">
    <source>
        <dbReference type="SAM" id="MobiDB-lite"/>
    </source>
</evidence>
<dbReference type="PRINTS" id="PR00344">
    <property type="entry name" value="BCTRLSENSOR"/>
</dbReference>
<dbReference type="CDD" id="cd00075">
    <property type="entry name" value="HATPase"/>
    <property type="match status" value="1"/>
</dbReference>
<dbReference type="InterPro" id="IPR003661">
    <property type="entry name" value="HisK_dim/P_dom"/>
</dbReference>
<comment type="caution">
    <text evidence="13">The sequence shown here is derived from an EMBL/GenBank/DDBJ whole genome shotgun (WGS) entry which is preliminary data.</text>
</comment>
<keyword evidence="5" id="KW-0808">Transferase</keyword>
<feature type="compositionally biased region" description="Basic and acidic residues" evidence="9">
    <location>
        <begin position="365"/>
        <end position="381"/>
    </location>
</feature>
<dbReference type="Gene3D" id="3.30.565.10">
    <property type="entry name" value="Histidine kinase-like ATPase, C-terminal domain"/>
    <property type="match status" value="1"/>
</dbReference>
<evidence type="ECO:0000259" key="11">
    <source>
        <dbReference type="PROSITE" id="PS50109"/>
    </source>
</evidence>
<evidence type="ECO:0000256" key="7">
    <source>
        <dbReference type="ARBA" id="ARBA00023012"/>
    </source>
</evidence>
<keyword evidence="8 10" id="KW-0472">Membrane</keyword>
<feature type="domain" description="Histidine kinase" evidence="11">
    <location>
        <begin position="129"/>
        <end position="351"/>
    </location>
</feature>
<evidence type="ECO:0000259" key="12">
    <source>
        <dbReference type="PROSITE" id="PS50885"/>
    </source>
</evidence>
<dbReference type="Pfam" id="PF00512">
    <property type="entry name" value="HisKA"/>
    <property type="match status" value="1"/>
</dbReference>
<keyword evidence="6 13" id="KW-0418">Kinase</keyword>
<reference evidence="13" key="1">
    <citation type="submission" date="2021-02" db="EMBL/GenBank/DDBJ databases">
        <title>Genome-Resolved Metagenomics of a Microbial Community Performing Photosynthetic Biological Nutrient Removal.</title>
        <authorList>
            <person name="Mcdaniel E.A."/>
        </authorList>
    </citation>
    <scope>NUCLEOTIDE SEQUENCE</scope>
    <source>
        <strain evidence="13">UWPOB_OBS1</strain>
    </source>
</reference>
<dbReference type="SMART" id="SM00388">
    <property type="entry name" value="HisKA"/>
    <property type="match status" value="1"/>
</dbReference>
<dbReference type="InterPro" id="IPR036890">
    <property type="entry name" value="HATPase_C_sf"/>
</dbReference>
<dbReference type="SMART" id="SM00387">
    <property type="entry name" value="HATPase_c"/>
    <property type="match status" value="1"/>
</dbReference>
<dbReference type="AlphaFoldDB" id="A0A8J7TJQ3"/>
<feature type="transmembrane region" description="Helical" evidence="10">
    <location>
        <begin position="48"/>
        <end position="70"/>
    </location>
</feature>
<dbReference type="FunFam" id="3.30.565.10:FF:000006">
    <property type="entry name" value="Sensor histidine kinase WalK"/>
    <property type="match status" value="1"/>
</dbReference>
<feature type="region of interest" description="Disordered" evidence="9">
    <location>
        <begin position="351"/>
        <end position="381"/>
    </location>
</feature>
<dbReference type="InterPro" id="IPR036097">
    <property type="entry name" value="HisK_dim/P_sf"/>
</dbReference>
<dbReference type="InterPro" id="IPR003594">
    <property type="entry name" value="HATPase_dom"/>
</dbReference>
<protein>
    <recommendedName>
        <fullName evidence="3">histidine kinase</fullName>
        <ecNumber evidence="3">2.7.13.3</ecNumber>
    </recommendedName>
</protein>
<dbReference type="InterPro" id="IPR005467">
    <property type="entry name" value="His_kinase_dom"/>
</dbReference>
<dbReference type="InterPro" id="IPR050736">
    <property type="entry name" value="Sensor_HK_Regulatory"/>
</dbReference>
<dbReference type="GO" id="GO:0016020">
    <property type="term" value="C:membrane"/>
    <property type="evidence" value="ECO:0007669"/>
    <property type="project" value="UniProtKB-SubCell"/>
</dbReference>
<sequence>MDKSEWSKSMKVRLAMFMTMSGVLPVIICHVIVFSVTGGSVQEFFKYVPLYIPLLLILLGINWFLAELILRPLNQLLAATTKLVSMDIRQRLEVDTHEPAETLELRRAFNKLLNRLEESLNIQCQFVADASHELRTPLTSIQGYTKLLLRRGSNIDANLLGEALQTISDESGRLIRLVSDLLQLARADAGQAIINQQEVTDLRDVLQSVEDTVTVIAPEQIEIQFIMPQSSIWVYADSDRLKQVFLNLTNNAIKATQAGGKVTVTLRHTDNQAIIRVIDTGIGIAPADQQRIFDRFYRVERSRTRSRLYGGGTGLGLAIALTIIKAHGGSIELESELNKGSTFTVKLPVTEKTSIKTANPSQPKDSARAAEPPKLEGPDKA</sequence>
<evidence type="ECO:0000256" key="4">
    <source>
        <dbReference type="ARBA" id="ARBA00022553"/>
    </source>
</evidence>
<feature type="domain" description="HAMP" evidence="12">
    <location>
        <begin position="67"/>
        <end position="121"/>
    </location>
</feature>
<dbReference type="Proteomes" id="UP000664277">
    <property type="component" value="Unassembled WGS sequence"/>
</dbReference>
<evidence type="ECO:0000256" key="10">
    <source>
        <dbReference type="SAM" id="Phobius"/>
    </source>
</evidence>
<dbReference type="EMBL" id="JAFLCK010000001">
    <property type="protein sequence ID" value="MBN8658825.1"/>
    <property type="molecule type" value="Genomic_DNA"/>
</dbReference>
<keyword evidence="4" id="KW-0597">Phosphoprotein</keyword>
<evidence type="ECO:0000256" key="2">
    <source>
        <dbReference type="ARBA" id="ARBA00004370"/>
    </source>
</evidence>
<dbReference type="GO" id="GO:0000155">
    <property type="term" value="F:phosphorelay sensor kinase activity"/>
    <property type="evidence" value="ECO:0007669"/>
    <property type="project" value="InterPro"/>
</dbReference>
<keyword evidence="10" id="KW-0812">Transmembrane</keyword>
<proteinExistence type="predicted"/>
<keyword evidence="10" id="KW-1133">Transmembrane helix</keyword>
<dbReference type="PANTHER" id="PTHR43711:SF1">
    <property type="entry name" value="HISTIDINE KINASE 1"/>
    <property type="match status" value="1"/>
</dbReference>
<dbReference type="EC" id="2.7.13.3" evidence="3"/>
<dbReference type="SUPFAM" id="SSF47384">
    <property type="entry name" value="Homodimeric domain of signal transducing histidine kinase"/>
    <property type="match status" value="1"/>
</dbReference>
<dbReference type="FunFam" id="1.10.287.130:FF:000001">
    <property type="entry name" value="Two-component sensor histidine kinase"/>
    <property type="match status" value="1"/>
</dbReference>
<accession>A0A8J7TJQ3</accession>
<feature type="compositionally biased region" description="Polar residues" evidence="9">
    <location>
        <begin position="351"/>
        <end position="364"/>
    </location>
</feature>
<evidence type="ECO:0000256" key="8">
    <source>
        <dbReference type="ARBA" id="ARBA00023136"/>
    </source>
</evidence>
<dbReference type="PROSITE" id="PS50885">
    <property type="entry name" value="HAMP"/>
    <property type="match status" value="1"/>
</dbReference>
<dbReference type="CDD" id="cd00082">
    <property type="entry name" value="HisKA"/>
    <property type="match status" value="1"/>
</dbReference>
<name>A0A8J7TJQ3_9BACT</name>
<dbReference type="InterPro" id="IPR003660">
    <property type="entry name" value="HAMP_dom"/>
</dbReference>
<dbReference type="PROSITE" id="PS50109">
    <property type="entry name" value="HIS_KIN"/>
    <property type="match status" value="1"/>
</dbReference>
<evidence type="ECO:0000256" key="1">
    <source>
        <dbReference type="ARBA" id="ARBA00000085"/>
    </source>
</evidence>
<evidence type="ECO:0000313" key="14">
    <source>
        <dbReference type="Proteomes" id="UP000664277"/>
    </source>
</evidence>
<dbReference type="SMART" id="SM00304">
    <property type="entry name" value="HAMP"/>
    <property type="match status" value="1"/>
</dbReference>
<evidence type="ECO:0000256" key="3">
    <source>
        <dbReference type="ARBA" id="ARBA00012438"/>
    </source>
</evidence>
<evidence type="ECO:0000313" key="13">
    <source>
        <dbReference type="EMBL" id="MBN8658825.1"/>
    </source>
</evidence>
<organism evidence="13 14">
    <name type="scientific">Candidatus Obscuribacter phosphatis</name>
    <dbReference type="NCBI Taxonomy" id="1906157"/>
    <lineage>
        <taxon>Bacteria</taxon>
        <taxon>Bacillati</taxon>
        <taxon>Candidatus Melainabacteria</taxon>
        <taxon>Candidatus Obscuribacterales</taxon>
        <taxon>Candidatus Obscuribacteraceae</taxon>
        <taxon>Candidatus Obscuribacter</taxon>
    </lineage>
</organism>
<dbReference type="Gene3D" id="1.10.287.130">
    <property type="match status" value="1"/>
</dbReference>
<evidence type="ECO:0000256" key="6">
    <source>
        <dbReference type="ARBA" id="ARBA00022777"/>
    </source>
</evidence>
<dbReference type="Pfam" id="PF02518">
    <property type="entry name" value="HATPase_c"/>
    <property type="match status" value="1"/>
</dbReference>
<dbReference type="SUPFAM" id="SSF55874">
    <property type="entry name" value="ATPase domain of HSP90 chaperone/DNA topoisomerase II/histidine kinase"/>
    <property type="match status" value="1"/>
</dbReference>
<dbReference type="PANTHER" id="PTHR43711">
    <property type="entry name" value="TWO-COMPONENT HISTIDINE KINASE"/>
    <property type="match status" value="1"/>
</dbReference>